<dbReference type="EMBL" id="MLAK01000533">
    <property type="protein sequence ID" value="OHT13395.1"/>
    <property type="molecule type" value="Genomic_DNA"/>
</dbReference>
<dbReference type="CDD" id="cd23767">
    <property type="entry name" value="IQCD"/>
    <property type="match status" value="1"/>
</dbReference>
<dbReference type="InterPro" id="IPR038752">
    <property type="entry name" value="IQCH"/>
</dbReference>
<protein>
    <submittedName>
        <fullName evidence="3">IQ calmodulin-binding motif family protein</fullName>
    </submittedName>
</protein>
<dbReference type="VEuPathDB" id="TrichDB:TRFO_16496"/>
<evidence type="ECO:0000256" key="1">
    <source>
        <dbReference type="SAM" id="MobiDB-lite"/>
    </source>
</evidence>
<dbReference type="SMART" id="SM00015">
    <property type="entry name" value="IQ"/>
    <property type="match status" value="2"/>
</dbReference>
<dbReference type="PANTHER" id="PTHR14465:SF0">
    <property type="entry name" value="IQ DOMAIN-CONTAINING PROTEIN H"/>
    <property type="match status" value="1"/>
</dbReference>
<dbReference type="GeneID" id="94833713"/>
<feature type="domain" description="IQCH-like ATP-grasp" evidence="2">
    <location>
        <begin position="569"/>
        <end position="772"/>
    </location>
</feature>
<dbReference type="AlphaFoldDB" id="A0A1J4KQ76"/>
<sequence>MEDTDYIHKRDITMILSQLQEDIEETKNDLNKPTSDPKDVENRITKLITEADRDLRLKTQAIVRNKLAHSRMLPIRANYHNHAETEEFLARASSPITQLKPIVVPRVIPTQNAIVTRLTNTPTASRKIAPIIPTHQSNRSLTCKTSLRRRKLPSGARNDLPHYNWHDPSEPPPPLPDDAIYNYGLDQLLQSRLLPESAPSSELNGLLTTFSIKKELPVNTNPNPTYWLDKKNSKSNVPVPLPSNSGRQPEKKESTITNDDYDDDLKGKWVFPLVNGVPDNLDSDFLAYKREYSNHWEEVEIILDMLRIICEEYCLKRQKIFGSIVFELTELDPDAISHEKLMRCFVDRSVRRRKRNAKIGFGFIGPHAEDKAATVIQSIWRGFHARRLVRQIRRNQAAGRIIQRFYRSYSALRKFRENYRNDFKRKLLNFEGNQTNPLAYKLDSSFTVLHLVESHHGSYIGRLEMLSNPNCSIILFLRKNLPVTHIEYIRSMYPDFNRVQFVVAQQRLPKTLPIEDVLASDLRSLSRIRKIAERQAIFIQPANVCDAVIEIALKLQALAIMPSTTRMMMFHTHEAVRRLLMSAKVKLFESSDEVFDKSSLCKALCGLSVTHLAIQQWRIRVKSGIIGWVNTNDFVLLERLKANTDVLTEKDLEDESFRELLEQSLSTDLNVIVETTGTVPKIDFLREVWMNGASVEAGPRQVKGSPAVAIFLPPVGSPKIVGSWETLFVSLYEPFAGIYPAFTVNRDKLKKDTLKIAAKCSEKRIIGHSIINYWYSTRILENSLNESKVKMVLTADDAKFAQYEQLTPLFLIEQTLGRKFDEESMSFGPSTYVYVQDRLEMPQPIDPNELVLKLAALSLPTESKIRFFQDFQDANVFSLVVIEENPTALITLVYRVLTMLADAIFNFSIKSEDPLLGYIHAIEYLKTQIDEGELGSTALMNKVRVRDWMKASQRRFFLAKNTKELEENPELPPIISAKTSSPDLKEMEAPTSNFIEKLVSPDPSPK</sequence>
<dbReference type="RefSeq" id="XP_068366531.1">
    <property type="nucleotide sequence ID" value="XM_068499009.1"/>
</dbReference>
<dbReference type="Gene3D" id="1.20.5.190">
    <property type="match status" value="1"/>
</dbReference>
<dbReference type="SUPFAM" id="SSF52540">
    <property type="entry name" value="P-loop containing nucleoside triphosphate hydrolases"/>
    <property type="match status" value="1"/>
</dbReference>
<gene>
    <name evidence="3" type="ORF">TRFO_16496</name>
</gene>
<evidence type="ECO:0000313" key="4">
    <source>
        <dbReference type="Proteomes" id="UP000179807"/>
    </source>
</evidence>
<dbReference type="Pfam" id="PF24923">
    <property type="entry name" value="ATP-grasp_IQCH"/>
    <property type="match status" value="1"/>
</dbReference>
<name>A0A1J4KQ76_9EUKA</name>
<feature type="region of interest" description="Disordered" evidence="1">
    <location>
        <begin position="969"/>
        <end position="1006"/>
    </location>
</feature>
<dbReference type="Pfam" id="PF00612">
    <property type="entry name" value="IQ"/>
    <property type="match status" value="1"/>
</dbReference>
<dbReference type="Proteomes" id="UP000179807">
    <property type="component" value="Unassembled WGS sequence"/>
</dbReference>
<organism evidence="3 4">
    <name type="scientific">Tritrichomonas foetus</name>
    <dbReference type="NCBI Taxonomy" id="1144522"/>
    <lineage>
        <taxon>Eukaryota</taxon>
        <taxon>Metamonada</taxon>
        <taxon>Parabasalia</taxon>
        <taxon>Tritrichomonadida</taxon>
        <taxon>Tritrichomonadidae</taxon>
        <taxon>Tritrichomonas</taxon>
    </lineage>
</organism>
<evidence type="ECO:0000313" key="3">
    <source>
        <dbReference type="EMBL" id="OHT13395.1"/>
    </source>
</evidence>
<keyword evidence="4" id="KW-1185">Reference proteome</keyword>
<dbReference type="InterPro" id="IPR000048">
    <property type="entry name" value="IQ_motif_EF-hand-BS"/>
</dbReference>
<dbReference type="OrthoDB" id="252964at2759"/>
<feature type="region of interest" description="Disordered" evidence="1">
    <location>
        <begin position="148"/>
        <end position="179"/>
    </location>
</feature>
<dbReference type="PANTHER" id="PTHR14465">
    <property type="entry name" value="IQ DOMAIN-CONTAINING PROTEIN H"/>
    <property type="match status" value="1"/>
</dbReference>
<accession>A0A1J4KQ76</accession>
<feature type="region of interest" description="Disordered" evidence="1">
    <location>
        <begin position="221"/>
        <end position="259"/>
    </location>
</feature>
<dbReference type="PROSITE" id="PS50096">
    <property type="entry name" value="IQ"/>
    <property type="match status" value="1"/>
</dbReference>
<evidence type="ECO:0000259" key="2">
    <source>
        <dbReference type="Pfam" id="PF24923"/>
    </source>
</evidence>
<comment type="caution">
    <text evidence="3">The sequence shown here is derived from an EMBL/GenBank/DDBJ whole genome shotgun (WGS) entry which is preliminary data.</text>
</comment>
<reference evidence="3" key="1">
    <citation type="submission" date="2016-10" db="EMBL/GenBank/DDBJ databases">
        <authorList>
            <person name="Benchimol M."/>
            <person name="Almeida L.G."/>
            <person name="Vasconcelos A.T."/>
            <person name="Perreira-Neves A."/>
            <person name="Rosa I.A."/>
            <person name="Tasca T."/>
            <person name="Bogo M.R."/>
            <person name="de Souza W."/>
        </authorList>
    </citation>
    <scope>NUCLEOTIDE SEQUENCE [LARGE SCALE GENOMIC DNA]</scope>
    <source>
        <strain evidence="3">K</strain>
    </source>
</reference>
<dbReference type="InterPro" id="IPR027417">
    <property type="entry name" value="P-loop_NTPase"/>
</dbReference>
<dbReference type="InterPro" id="IPR056855">
    <property type="entry name" value="ATP-grasp_IQCH"/>
</dbReference>
<proteinExistence type="predicted"/>